<proteinExistence type="predicted"/>
<dbReference type="OrthoDB" id="10064411at2759"/>
<evidence type="ECO:0000313" key="4">
    <source>
        <dbReference type="Proteomes" id="UP000272942"/>
    </source>
</evidence>
<gene>
    <name evidence="3" type="ORF">ECPE_LOCUS12608</name>
</gene>
<dbReference type="InterPro" id="IPR019180">
    <property type="entry name" value="Oxidoreductase-like_N"/>
</dbReference>
<dbReference type="WBParaSite" id="ECPE_0001264401-mRNA-1">
    <property type="protein sequence ID" value="ECPE_0001264401-mRNA-1"/>
    <property type="gene ID" value="ECPE_0001264401"/>
</dbReference>
<sequence length="81" mass="9363">MMSTPPACAQTGRHYTDRTPDPPEPGLCCGTGCQHCVWLEYADRLFEYHLSDIVERSVRSFLLMELAQRYEEAQRLVKEVE</sequence>
<evidence type="ECO:0000259" key="2">
    <source>
        <dbReference type="Pfam" id="PF09791"/>
    </source>
</evidence>
<feature type="domain" description="Oxidoreductase-like" evidence="2">
    <location>
        <begin position="20"/>
        <end position="49"/>
    </location>
</feature>
<reference evidence="3 4" key="2">
    <citation type="submission" date="2018-11" db="EMBL/GenBank/DDBJ databases">
        <authorList>
            <consortium name="Pathogen Informatics"/>
        </authorList>
    </citation>
    <scope>NUCLEOTIDE SEQUENCE [LARGE SCALE GENOMIC DNA]</scope>
    <source>
        <strain evidence="3 4">Egypt</strain>
    </source>
</reference>
<protein>
    <submittedName>
        <fullName evidence="5">Oxidoreductase-like domain-containing protein</fullName>
    </submittedName>
</protein>
<organism evidence="5">
    <name type="scientific">Echinostoma caproni</name>
    <dbReference type="NCBI Taxonomy" id="27848"/>
    <lineage>
        <taxon>Eukaryota</taxon>
        <taxon>Metazoa</taxon>
        <taxon>Spiralia</taxon>
        <taxon>Lophotrochozoa</taxon>
        <taxon>Platyhelminthes</taxon>
        <taxon>Trematoda</taxon>
        <taxon>Digenea</taxon>
        <taxon>Plagiorchiida</taxon>
        <taxon>Echinostomata</taxon>
        <taxon>Echinostomatoidea</taxon>
        <taxon>Echinostomatidae</taxon>
        <taxon>Echinostoma</taxon>
    </lineage>
</organism>
<reference evidence="5" key="1">
    <citation type="submission" date="2016-06" db="UniProtKB">
        <authorList>
            <consortium name="WormBaseParasite"/>
        </authorList>
    </citation>
    <scope>IDENTIFICATION</scope>
</reference>
<evidence type="ECO:0000256" key="1">
    <source>
        <dbReference type="SAM" id="MobiDB-lite"/>
    </source>
</evidence>
<evidence type="ECO:0000313" key="5">
    <source>
        <dbReference type="WBParaSite" id="ECPE_0001264401-mRNA-1"/>
    </source>
</evidence>
<dbReference type="EMBL" id="UZAN01053239">
    <property type="protein sequence ID" value="VDP89880.1"/>
    <property type="molecule type" value="Genomic_DNA"/>
</dbReference>
<feature type="region of interest" description="Disordered" evidence="1">
    <location>
        <begin position="1"/>
        <end position="21"/>
    </location>
</feature>
<evidence type="ECO:0000313" key="3">
    <source>
        <dbReference type="EMBL" id="VDP89880.1"/>
    </source>
</evidence>
<accession>A0A183B073</accession>
<dbReference type="Pfam" id="PF09791">
    <property type="entry name" value="Oxidored-like"/>
    <property type="match status" value="1"/>
</dbReference>
<dbReference type="AlphaFoldDB" id="A0A183B073"/>
<keyword evidence="4" id="KW-1185">Reference proteome</keyword>
<dbReference type="Proteomes" id="UP000272942">
    <property type="component" value="Unassembled WGS sequence"/>
</dbReference>
<name>A0A183B073_9TREM</name>